<evidence type="ECO:0000313" key="2">
    <source>
        <dbReference type="Proteomes" id="UP000261032"/>
    </source>
</evidence>
<organism evidence="1 2">
    <name type="scientific">Thomasclavelia ramosa</name>
    <dbReference type="NCBI Taxonomy" id="1547"/>
    <lineage>
        <taxon>Bacteria</taxon>
        <taxon>Bacillati</taxon>
        <taxon>Bacillota</taxon>
        <taxon>Erysipelotrichia</taxon>
        <taxon>Erysipelotrichales</taxon>
        <taxon>Coprobacillaceae</taxon>
        <taxon>Thomasclavelia</taxon>
    </lineage>
</organism>
<reference evidence="1 2" key="1">
    <citation type="submission" date="2018-08" db="EMBL/GenBank/DDBJ databases">
        <title>A genome reference for cultivated species of the human gut microbiota.</title>
        <authorList>
            <person name="Zou Y."/>
            <person name="Xue W."/>
            <person name="Luo G."/>
        </authorList>
    </citation>
    <scope>NUCLEOTIDE SEQUENCE [LARGE SCALE GENOMIC DNA]</scope>
    <source>
        <strain evidence="1 2">OM06-4</strain>
    </source>
</reference>
<dbReference type="EMBL" id="QUSL01000023">
    <property type="protein sequence ID" value="RGD82928.1"/>
    <property type="molecule type" value="Genomic_DNA"/>
</dbReference>
<protein>
    <submittedName>
        <fullName evidence="1">Uncharacterized protein</fullName>
    </submittedName>
</protein>
<dbReference type="Proteomes" id="UP000261032">
    <property type="component" value="Unassembled WGS sequence"/>
</dbReference>
<proteinExistence type="predicted"/>
<gene>
    <name evidence="1" type="ORF">DXB93_13090</name>
</gene>
<dbReference type="RefSeq" id="WP_117581988.1">
    <property type="nucleotide sequence ID" value="NZ_JAQEEX010000048.1"/>
</dbReference>
<comment type="caution">
    <text evidence="1">The sequence shown here is derived from an EMBL/GenBank/DDBJ whole genome shotgun (WGS) entry which is preliminary data.</text>
</comment>
<sequence length="140" mass="16038">MRRNEEMKVLENNMVQLPSKLMAQLMLKVGDSVLVEWNPENLRSKCFSIKEDNEEDLFNEGFYCIPDRVFEKCEIPIESVQIIMDKENITITTSSKILESLGNELLACIIEQDVDFAMLADDLVDCINDGIDEDDVLQDS</sequence>
<evidence type="ECO:0000313" key="1">
    <source>
        <dbReference type="EMBL" id="RGD82928.1"/>
    </source>
</evidence>
<dbReference type="AlphaFoldDB" id="A0A3E3EAQ4"/>
<accession>A0A3E3EAQ4</accession>
<name>A0A3E3EAQ4_9FIRM</name>